<dbReference type="KEGG" id="lug:FPZ22_07950"/>
<dbReference type="InterPro" id="IPR052959">
    <property type="entry name" value="Inner_membrane_assoc"/>
</dbReference>
<gene>
    <name evidence="2" type="ORF">FPZ22_07950</name>
</gene>
<organism evidence="2 3">
    <name type="scientific">Luteimonas granuli</name>
    <dbReference type="NCBI Taxonomy" id="1176533"/>
    <lineage>
        <taxon>Bacteria</taxon>
        <taxon>Pseudomonadati</taxon>
        <taxon>Pseudomonadota</taxon>
        <taxon>Gammaproteobacteria</taxon>
        <taxon>Lysobacterales</taxon>
        <taxon>Lysobacteraceae</taxon>
        <taxon>Luteimonas</taxon>
    </lineage>
</organism>
<sequence length="102" mass="11251">MTNDVVERVLAHPKYQELHRRRGRASLGFFLLMLAIYAGFILTLAFWPDVFAQPLAAGMTMSVGVFTAVLVAISAVAMIAAYVRLSNKHYDPLIAAIVRDVT</sequence>
<dbReference type="PANTHER" id="PTHR38598:SF1">
    <property type="entry name" value="INNER MEMBRANE PROTEIN YJCH"/>
    <property type="match status" value="1"/>
</dbReference>
<dbReference type="GO" id="GO:0005886">
    <property type="term" value="C:plasma membrane"/>
    <property type="evidence" value="ECO:0007669"/>
    <property type="project" value="TreeGrafter"/>
</dbReference>
<accession>A0A518N4J6</accession>
<dbReference type="Pfam" id="PF04341">
    <property type="entry name" value="DUF485"/>
    <property type="match status" value="1"/>
</dbReference>
<evidence type="ECO:0000256" key="1">
    <source>
        <dbReference type="SAM" id="Phobius"/>
    </source>
</evidence>
<evidence type="ECO:0000313" key="2">
    <source>
        <dbReference type="EMBL" id="QDW66835.1"/>
    </source>
</evidence>
<evidence type="ECO:0000313" key="3">
    <source>
        <dbReference type="Proteomes" id="UP000316584"/>
    </source>
</evidence>
<dbReference type="PANTHER" id="PTHR38598">
    <property type="entry name" value="INNER MEMBRANE PROTEIN YJCH"/>
    <property type="match status" value="1"/>
</dbReference>
<dbReference type="Proteomes" id="UP000316584">
    <property type="component" value="Chromosome"/>
</dbReference>
<dbReference type="EMBL" id="CP042218">
    <property type="protein sequence ID" value="QDW66835.1"/>
    <property type="molecule type" value="Genomic_DNA"/>
</dbReference>
<reference evidence="2 3" key="1">
    <citation type="submission" date="2019-07" db="EMBL/GenBank/DDBJ databases">
        <title>Full genome sequence of Luteimonas sp. Gr-4.</title>
        <authorList>
            <person name="Im W.-T."/>
        </authorList>
    </citation>
    <scope>NUCLEOTIDE SEQUENCE [LARGE SCALE GENOMIC DNA]</scope>
    <source>
        <strain evidence="2 3">Gr-4</strain>
    </source>
</reference>
<dbReference type="InterPro" id="IPR007436">
    <property type="entry name" value="DUF485"/>
</dbReference>
<feature type="transmembrane region" description="Helical" evidence="1">
    <location>
        <begin position="27"/>
        <end position="47"/>
    </location>
</feature>
<dbReference type="AlphaFoldDB" id="A0A518N4J6"/>
<keyword evidence="1" id="KW-1133">Transmembrane helix</keyword>
<name>A0A518N4J6_9GAMM</name>
<protein>
    <submittedName>
        <fullName evidence="2">DUF485 domain-containing protein</fullName>
    </submittedName>
</protein>
<keyword evidence="1" id="KW-0472">Membrane</keyword>
<proteinExistence type="predicted"/>
<keyword evidence="1" id="KW-0812">Transmembrane</keyword>
<keyword evidence="3" id="KW-1185">Reference proteome</keyword>
<dbReference type="OrthoDB" id="5297034at2"/>
<feature type="transmembrane region" description="Helical" evidence="1">
    <location>
        <begin position="59"/>
        <end position="83"/>
    </location>
</feature>
<dbReference type="RefSeq" id="WP_144891950.1">
    <property type="nucleotide sequence ID" value="NZ_CP042218.1"/>
</dbReference>